<organism evidence="1">
    <name type="scientific">Anopheles coluzzii</name>
    <name type="common">African malaria mosquito</name>
    <dbReference type="NCBI Taxonomy" id="1518534"/>
    <lineage>
        <taxon>Eukaryota</taxon>
        <taxon>Metazoa</taxon>
        <taxon>Ecdysozoa</taxon>
        <taxon>Arthropoda</taxon>
        <taxon>Hexapoda</taxon>
        <taxon>Insecta</taxon>
        <taxon>Pterygota</taxon>
        <taxon>Neoptera</taxon>
        <taxon>Endopterygota</taxon>
        <taxon>Diptera</taxon>
        <taxon>Nematocera</taxon>
        <taxon>Culicoidea</taxon>
        <taxon>Culicidae</taxon>
        <taxon>Anophelinae</taxon>
        <taxon>Anopheles</taxon>
    </lineage>
</organism>
<evidence type="ECO:0000313" key="1">
    <source>
        <dbReference type="EnsemblMetazoa" id="ACOM031893-PA.1"/>
    </source>
</evidence>
<sequence>MPSTVSPTRFTSAATYRKRYLNIGSTWSGPVAYLQKHGCPMIGMPASFEIFCSCWVKLRSASSRTVRWGAKQAIAHTRISTPTRYLRRIVPQWVISILSPLISLVNLTRCESVSGLRCSLMSLMSSTSHMNSITGCAL</sequence>
<reference evidence="1" key="1">
    <citation type="submission" date="2022-08" db="UniProtKB">
        <authorList>
            <consortium name="EnsemblMetazoa"/>
        </authorList>
    </citation>
    <scope>IDENTIFICATION</scope>
</reference>
<accession>A0A8W7PHR5</accession>
<protein>
    <submittedName>
        <fullName evidence="1">Uncharacterized protein</fullName>
    </submittedName>
</protein>
<name>A0A8W7PHR5_ANOCL</name>
<dbReference type="AlphaFoldDB" id="A0A8W7PHR5"/>
<proteinExistence type="predicted"/>
<dbReference type="EnsemblMetazoa" id="ACOM031893-RA">
    <property type="protein sequence ID" value="ACOM031893-PA.1"/>
    <property type="gene ID" value="ACOM031893"/>
</dbReference>
<dbReference type="Proteomes" id="UP000075882">
    <property type="component" value="Unassembled WGS sequence"/>
</dbReference>